<comment type="caution">
    <text evidence="3">The sequence shown here is derived from an EMBL/GenBank/DDBJ whole genome shotgun (WGS) entry which is preliminary data.</text>
</comment>
<keyword evidence="4" id="KW-1185">Reference proteome</keyword>
<proteinExistence type="predicted"/>
<organism evidence="3 4">
    <name type="scientific">Sphingomonas rustica</name>
    <dbReference type="NCBI Taxonomy" id="3103142"/>
    <lineage>
        <taxon>Bacteria</taxon>
        <taxon>Pseudomonadati</taxon>
        <taxon>Pseudomonadota</taxon>
        <taxon>Alphaproteobacteria</taxon>
        <taxon>Sphingomonadales</taxon>
        <taxon>Sphingomonadaceae</taxon>
        <taxon>Sphingomonas</taxon>
    </lineage>
</organism>
<reference evidence="3 4" key="1">
    <citation type="submission" date="2024-05" db="EMBL/GenBank/DDBJ databases">
        <title>Sphingomonas sp. HF-S3 16S ribosomal RNA gene Genome sequencing and assembly.</title>
        <authorList>
            <person name="Lee H."/>
        </authorList>
    </citation>
    <scope>NUCLEOTIDE SEQUENCE [LARGE SCALE GENOMIC DNA]</scope>
    <source>
        <strain evidence="3 4">HF-S3</strain>
    </source>
</reference>
<keyword evidence="1" id="KW-0408">Iron</keyword>
<dbReference type="EMBL" id="JBDIZK010000009">
    <property type="protein sequence ID" value="MEN3748659.1"/>
    <property type="molecule type" value="Genomic_DNA"/>
</dbReference>
<protein>
    <submittedName>
        <fullName evidence="3">FeoA family protein</fullName>
    </submittedName>
</protein>
<evidence type="ECO:0000259" key="2">
    <source>
        <dbReference type="SMART" id="SM00899"/>
    </source>
</evidence>
<dbReference type="InterPro" id="IPR038157">
    <property type="entry name" value="FeoA_core_dom"/>
</dbReference>
<name>A0ABV0BAS0_9SPHN</name>
<dbReference type="RefSeq" id="WP_346247679.1">
    <property type="nucleotide sequence ID" value="NZ_JBDIZK010000009.1"/>
</dbReference>
<dbReference type="SUPFAM" id="SSF50037">
    <property type="entry name" value="C-terminal domain of transcriptional repressors"/>
    <property type="match status" value="1"/>
</dbReference>
<evidence type="ECO:0000313" key="4">
    <source>
        <dbReference type="Proteomes" id="UP001427805"/>
    </source>
</evidence>
<dbReference type="Gene3D" id="2.30.30.90">
    <property type="match status" value="1"/>
</dbReference>
<dbReference type="InterPro" id="IPR007167">
    <property type="entry name" value="Fe-transptr_FeoA-like"/>
</dbReference>
<accession>A0ABV0BAS0</accession>
<dbReference type="InterPro" id="IPR008988">
    <property type="entry name" value="Transcriptional_repressor_C"/>
</dbReference>
<evidence type="ECO:0000256" key="1">
    <source>
        <dbReference type="ARBA" id="ARBA00023004"/>
    </source>
</evidence>
<gene>
    <name evidence="3" type="ORF">TPR58_15895</name>
</gene>
<dbReference type="Proteomes" id="UP001427805">
    <property type="component" value="Unassembled WGS sequence"/>
</dbReference>
<dbReference type="SMART" id="SM00899">
    <property type="entry name" value="FeoA"/>
    <property type="match status" value="1"/>
</dbReference>
<evidence type="ECO:0000313" key="3">
    <source>
        <dbReference type="EMBL" id="MEN3748659.1"/>
    </source>
</evidence>
<feature type="domain" description="Ferrous iron transporter FeoA-like" evidence="2">
    <location>
        <begin position="8"/>
        <end position="84"/>
    </location>
</feature>
<dbReference type="Pfam" id="PF04023">
    <property type="entry name" value="FeoA"/>
    <property type="match status" value="1"/>
</dbReference>
<sequence>MSVSEPSTLLASLPRATSASVTAIDWHLLSDNEARRLREFGLDDGVEVELLQPSGLLRGPLSVRIGRMTIAIRHHVAGAIHVTAKPRPAKAAA</sequence>